<feature type="compositionally biased region" description="Basic and acidic residues" evidence="5">
    <location>
        <begin position="21"/>
        <end position="38"/>
    </location>
</feature>
<feature type="region of interest" description="Disordered" evidence="5">
    <location>
        <begin position="1"/>
        <end position="45"/>
    </location>
</feature>
<organism evidence="7 8">
    <name type="scientific">Marasmiellus scandens</name>
    <dbReference type="NCBI Taxonomy" id="2682957"/>
    <lineage>
        <taxon>Eukaryota</taxon>
        <taxon>Fungi</taxon>
        <taxon>Dikarya</taxon>
        <taxon>Basidiomycota</taxon>
        <taxon>Agaricomycotina</taxon>
        <taxon>Agaricomycetes</taxon>
        <taxon>Agaricomycetidae</taxon>
        <taxon>Agaricales</taxon>
        <taxon>Marasmiineae</taxon>
        <taxon>Omphalotaceae</taxon>
        <taxon>Marasmiellus</taxon>
    </lineage>
</organism>
<evidence type="ECO:0000256" key="1">
    <source>
        <dbReference type="ARBA" id="ARBA00004141"/>
    </source>
</evidence>
<dbReference type="EMBL" id="JBANRG010000008">
    <property type="protein sequence ID" value="KAK7464475.1"/>
    <property type="molecule type" value="Genomic_DNA"/>
</dbReference>
<feature type="compositionally biased region" description="Polar residues" evidence="5">
    <location>
        <begin position="7"/>
        <end position="19"/>
    </location>
</feature>
<accession>A0ABR1JSS8</accession>
<sequence length="299" mass="32959">MLATKDLLQTTYHRSSTGDNAKAKQDNNDKASTEEKESISAGSENNTLKRPSYLSQLKIWHGTFSDESIVKIFLRPFPFLLSPVTFYIFLVHGMQTVWLSLLPICSSTIFTIEYGFNASQIGLTNLGGIVGIVLATAVTGPLTDWGTIWLSRRNKGVYEPEFRIFFISTMLMGTFGYAGWAVGTTHNMPWIGAVACLALANFAMVTSGSGAVTYLLDTHGPNALHVLALSNFLKNIVLYGFTFFANGMVETRGVKVSLLILAGCQTFCWLGSIPMYIFGKRIRSWIARHPGLFVVEKKA</sequence>
<proteinExistence type="predicted"/>
<keyword evidence="4 6" id="KW-0472">Membrane</keyword>
<gene>
    <name evidence="7" type="ORF">VKT23_006645</name>
</gene>
<evidence type="ECO:0000256" key="3">
    <source>
        <dbReference type="ARBA" id="ARBA00022989"/>
    </source>
</evidence>
<dbReference type="PANTHER" id="PTHR23502:SF4">
    <property type="entry name" value="MAJOR FACILITATOR SUPERFAMILY (MFS) PROFILE DOMAIN-CONTAINING PROTEIN-RELATED"/>
    <property type="match status" value="1"/>
</dbReference>
<feature type="transmembrane region" description="Helical" evidence="6">
    <location>
        <begin position="162"/>
        <end position="182"/>
    </location>
</feature>
<feature type="transmembrane region" description="Helical" evidence="6">
    <location>
        <begin position="256"/>
        <end position="278"/>
    </location>
</feature>
<name>A0ABR1JSS8_9AGAR</name>
<feature type="transmembrane region" description="Helical" evidence="6">
    <location>
        <begin position="223"/>
        <end position="244"/>
    </location>
</feature>
<evidence type="ECO:0000256" key="2">
    <source>
        <dbReference type="ARBA" id="ARBA00022692"/>
    </source>
</evidence>
<keyword evidence="2 6" id="KW-0812">Transmembrane</keyword>
<feature type="transmembrane region" description="Helical" evidence="6">
    <location>
        <begin position="128"/>
        <end position="150"/>
    </location>
</feature>
<comment type="caution">
    <text evidence="7">The sequence shown here is derived from an EMBL/GenBank/DDBJ whole genome shotgun (WGS) entry which is preliminary data.</text>
</comment>
<feature type="transmembrane region" description="Helical" evidence="6">
    <location>
        <begin position="188"/>
        <end position="216"/>
    </location>
</feature>
<protein>
    <submittedName>
        <fullName evidence="7">Uncharacterized protein</fullName>
    </submittedName>
</protein>
<evidence type="ECO:0000256" key="5">
    <source>
        <dbReference type="SAM" id="MobiDB-lite"/>
    </source>
</evidence>
<evidence type="ECO:0000256" key="4">
    <source>
        <dbReference type="ARBA" id="ARBA00023136"/>
    </source>
</evidence>
<evidence type="ECO:0000256" key="6">
    <source>
        <dbReference type="SAM" id="Phobius"/>
    </source>
</evidence>
<reference evidence="7 8" key="1">
    <citation type="submission" date="2024-01" db="EMBL/GenBank/DDBJ databases">
        <title>A draft genome for the cacao thread blight pathogen Marasmiellus scandens.</title>
        <authorList>
            <person name="Baruah I.K."/>
            <person name="Leung J."/>
            <person name="Bukari Y."/>
            <person name="Amoako-Attah I."/>
            <person name="Meinhardt L.W."/>
            <person name="Bailey B.A."/>
            <person name="Cohen S.P."/>
        </authorList>
    </citation>
    <scope>NUCLEOTIDE SEQUENCE [LARGE SCALE GENOMIC DNA]</scope>
    <source>
        <strain evidence="7 8">GH-19</strain>
    </source>
</reference>
<dbReference type="SUPFAM" id="SSF103473">
    <property type="entry name" value="MFS general substrate transporter"/>
    <property type="match status" value="1"/>
</dbReference>
<evidence type="ECO:0000313" key="8">
    <source>
        <dbReference type="Proteomes" id="UP001498398"/>
    </source>
</evidence>
<feature type="transmembrane region" description="Helical" evidence="6">
    <location>
        <begin position="72"/>
        <end position="90"/>
    </location>
</feature>
<keyword evidence="3 6" id="KW-1133">Transmembrane helix</keyword>
<dbReference type="Proteomes" id="UP001498398">
    <property type="component" value="Unassembled WGS sequence"/>
</dbReference>
<dbReference type="InterPro" id="IPR036259">
    <property type="entry name" value="MFS_trans_sf"/>
</dbReference>
<evidence type="ECO:0000313" key="7">
    <source>
        <dbReference type="EMBL" id="KAK7464475.1"/>
    </source>
</evidence>
<dbReference type="Gene3D" id="1.20.1250.20">
    <property type="entry name" value="MFS general substrate transporter like domains"/>
    <property type="match status" value="1"/>
</dbReference>
<feature type="transmembrane region" description="Helical" evidence="6">
    <location>
        <begin position="97"/>
        <end position="116"/>
    </location>
</feature>
<comment type="subcellular location">
    <subcellularLocation>
        <location evidence="1">Membrane</location>
        <topology evidence="1">Multi-pass membrane protein</topology>
    </subcellularLocation>
</comment>
<keyword evidence="8" id="KW-1185">Reference proteome</keyword>
<dbReference type="PANTHER" id="PTHR23502">
    <property type="entry name" value="MAJOR FACILITATOR SUPERFAMILY"/>
    <property type="match status" value="1"/>
</dbReference>